<protein>
    <submittedName>
        <fullName evidence="1">Uncharacterized protein</fullName>
    </submittedName>
</protein>
<sequence length="169" mass="19090">MSSEATDRQVHDGIVNALNLSAKERKKELEGVLNNWQGAGDPTTVSEPHMLVYFFKQQHPLASLPGALKGKDRTHFNTIKETCEELGFKVYLTSVGKKMAAEVWVDPYEARRWQKSRPAIDPREQYLDELLLEKVMSLDGEDVAGRLPIKDSETVQEQPFAGHRAQIDV</sequence>
<dbReference type="AlphaFoldDB" id="A0A6A5Z9B3"/>
<dbReference type="Proteomes" id="UP000799770">
    <property type="component" value="Unassembled WGS sequence"/>
</dbReference>
<organism evidence="1 2">
    <name type="scientific">Lophiotrema nucula</name>
    <dbReference type="NCBI Taxonomy" id="690887"/>
    <lineage>
        <taxon>Eukaryota</taxon>
        <taxon>Fungi</taxon>
        <taxon>Dikarya</taxon>
        <taxon>Ascomycota</taxon>
        <taxon>Pezizomycotina</taxon>
        <taxon>Dothideomycetes</taxon>
        <taxon>Pleosporomycetidae</taxon>
        <taxon>Pleosporales</taxon>
        <taxon>Lophiotremataceae</taxon>
        <taxon>Lophiotrema</taxon>
    </lineage>
</organism>
<name>A0A6A5Z9B3_9PLEO</name>
<dbReference type="OrthoDB" id="3688835at2759"/>
<evidence type="ECO:0000313" key="1">
    <source>
        <dbReference type="EMBL" id="KAF2116022.1"/>
    </source>
</evidence>
<reference evidence="1" key="1">
    <citation type="journal article" date="2020" name="Stud. Mycol.">
        <title>101 Dothideomycetes genomes: a test case for predicting lifestyles and emergence of pathogens.</title>
        <authorList>
            <person name="Haridas S."/>
            <person name="Albert R."/>
            <person name="Binder M."/>
            <person name="Bloem J."/>
            <person name="Labutti K."/>
            <person name="Salamov A."/>
            <person name="Andreopoulos B."/>
            <person name="Baker S."/>
            <person name="Barry K."/>
            <person name="Bills G."/>
            <person name="Bluhm B."/>
            <person name="Cannon C."/>
            <person name="Castanera R."/>
            <person name="Culley D."/>
            <person name="Daum C."/>
            <person name="Ezra D."/>
            <person name="Gonzalez J."/>
            <person name="Henrissat B."/>
            <person name="Kuo A."/>
            <person name="Liang C."/>
            <person name="Lipzen A."/>
            <person name="Lutzoni F."/>
            <person name="Magnuson J."/>
            <person name="Mondo S."/>
            <person name="Nolan M."/>
            <person name="Ohm R."/>
            <person name="Pangilinan J."/>
            <person name="Park H.-J."/>
            <person name="Ramirez L."/>
            <person name="Alfaro M."/>
            <person name="Sun H."/>
            <person name="Tritt A."/>
            <person name="Yoshinaga Y."/>
            <person name="Zwiers L.-H."/>
            <person name="Turgeon B."/>
            <person name="Goodwin S."/>
            <person name="Spatafora J."/>
            <person name="Crous P."/>
            <person name="Grigoriev I."/>
        </authorList>
    </citation>
    <scope>NUCLEOTIDE SEQUENCE</scope>
    <source>
        <strain evidence="1">CBS 627.86</strain>
    </source>
</reference>
<keyword evidence="2" id="KW-1185">Reference proteome</keyword>
<evidence type="ECO:0000313" key="2">
    <source>
        <dbReference type="Proteomes" id="UP000799770"/>
    </source>
</evidence>
<dbReference type="EMBL" id="ML977321">
    <property type="protein sequence ID" value="KAF2116022.1"/>
    <property type="molecule type" value="Genomic_DNA"/>
</dbReference>
<accession>A0A6A5Z9B3</accession>
<proteinExistence type="predicted"/>
<gene>
    <name evidence="1" type="ORF">BDV96DRAFT_598805</name>
</gene>